<dbReference type="InterPro" id="IPR001932">
    <property type="entry name" value="PPM-type_phosphatase-like_dom"/>
</dbReference>
<dbReference type="RefSeq" id="WP_048053968.1">
    <property type="nucleotide sequence ID" value="NC_002689.2"/>
</dbReference>
<dbReference type="CDD" id="cd00143">
    <property type="entry name" value="PP2Cc"/>
    <property type="match status" value="1"/>
</dbReference>
<dbReference type="SMART" id="SM00332">
    <property type="entry name" value="PP2Cc"/>
    <property type="match status" value="1"/>
</dbReference>
<dbReference type="GeneID" id="1441809"/>
<reference evidence="2 3" key="2">
    <citation type="journal article" date="2000" name="Proc. Natl. Acad. Sci. U.S.A.">
        <title>Archaeal adaptation to higher temperatures revealed by genomic sequence of Thermoplasma volcanium.</title>
        <authorList>
            <person name="Kawashima T."/>
            <person name="Amano N."/>
            <person name="Koike H."/>
            <person name="Makino S."/>
            <person name="Higuchi S."/>
            <person name="Kawashima-Ohya Y."/>
            <person name="Watanabe K."/>
            <person name="Yamazaki M."/>
            <person name="Kanehori K."/>
            <person name="Kawamoto T."/>
            <person name="Nunoshiba T."/>
            <person name="Yamamoto Y."/>
            <person name="Aramaki H."/>
            <person name="Makino K."/>
            <person name="Suzuki M."/>
        </authorList>
    </citation>
    <scope>NUCLEOTIDE SEQUENCE [LARGE SCALE GENOMIC DNA]</scope>
    <source>
        <strain evidence="3">ATCC 51530 / DSM 4299 / JCM 9571 / NBRC 15438 / GSS1</strain>
    </source>
</reference>
<proteinExistence type="predicted"/>
<dbReference type="PROSITE" id="PS51746">
    <property type="entry name" value="PPM_2"/>
    <property type="match status" value="1"/>
</dbReference>
<reference evidence="2 3" key="1">
    <citation type="journal article" date="1999" name="Proc. Jpn. Acad.">
        <title>Determination of the complete genomic DNA sequence of Thermoplasma volvanium GSS1.</title>
        <authorList>
            <person name="Kawashima T."/>
            <person name="Yamamoto Y."/>
            <person name="Aramaki H."/>
            <person name="Nunoshiba T."/>
            <person name="Kawamoto T."/>
            <person name="Watanabe K."/>
            <person name="Yamazaki M."/>
            <person name="Kanehori K."/>
            <person name="Amano N."/>
            <person name="Ohya Y."/>
            <person name="Makino K."/>
            <person name="Suzuki M."/>
        </authorList>
    </citation>
    <scope>NUCLEOTIDE SEQUENCE [LARGE SCALE GENOMIC DNA]</scope>
    <source>
        <strain evidence="3">ATCC 51530 / DSM 4299 / JCM 9571 / NBRC 15438 / GSS1</strain>
    </source>
</reference>
<dbReference type="InterPro" id="IPR036457">
    <property type="entry name" value="PPM-type-like_dom_sf"/>
</dbReference>
<dbReference type="EMBL" id="BA000011">
    <property type="protein sequence ID" value="BAB59844.1"/>
    <property type="molecule type" value="Genomic_DNA"/>
</dbReference>
<evidence type="ECO:0000259" key="1">
    <source>
        <dbReference type="PROSITE" id="PS51746"/>
    </source>
</evidence>
<dbReference type="Gene3D" id="3.60.40.10">
    <property type="entry name" value="PPM-type phosphatase domain"/>
    <property type="match status" value="1"/>
</dbReference>
<dbReference type="SMART" id="SM00331">
    <property type="entry name" value="PP2C_SIG"/>
    <property type="match status" value="1"/>
</dbReference>
<dbReference type="InterPro" id="IPR039123">
    <property type="entry name" value="PPTC7"/>
</dbReference>
<dbReference type="PANTHER" id="PTHR12320">
    <property type="entry name" value="PROTEIN PHOSPHATASE 2C"/>
    <property type="match status" value="1"/>
</dbReference>
<dbReference type="AlphaFoldDB" id="Q97AV7"/>
<dbReference type="PhylomeDB" id="Q97AV7"/>
<sequence>MEMIKVEYFSDSSAVPHLHLENEDSYSVTDDLFIVADGVGSYEGSKDASRYAVNYLSKMAKEIQSKEQLVEEIIKLSEEIKSIGIISGRPLMSTTISVLKISTEKYITANVGDSPIVLLRSGKLYKLYIDDSERSSTGNRFALEQAFGWNHVIVHSFEGKLEKGDLFIICTDGVSDNLSDEYDLYSILRELDAQTIVRLALNKGIKPDDATIIKVYVTMA</sequence>
<dbReference type="SUPFAM" id="SSF81606">
    <property type="entry name" value="PP2C-like"/>
    <property type="match status" value="1"/>
</dbReference>
<name>Q97AV7_THEVO</name>
<organism evidence="2 3">
    <name type="scientific">Thermoplasma volcanium (strain ATCC 51530 / DSM 4299 / JCM 9571 / NBRC 15438 / GSS1)</name>
    <dbReference type="NCBI Taxonomy" id="273116"/>
    <lineage>
        <taxon>Archaea</taxon>
        <taxon>Methanobacteriati</taxon>
        <taxon>Thermoplasmatota</taxon>
        <taxon>Thermoplasmata</taxon>
        <taxon>Thermoplasmatales</taxon>
        <taxon>Thermoplasmataceae</taxon>
        <taxon>Thermoplasma</taxon>
    </lineage>
</organism>
<evidence type="ECO:0000313" key="3">
    <source>
        <dbReference type="Proteomes" id="UP000001017"/>
    </source>
</evidence>
<dbReference type="PANTHER" id="PTHR12320:SF1">
    <property type="entry name" value="PROTEIN PHOSPHATASE PTC7 HOMOLOG"/>
    <property type="match status" value="1"/>
</dbReference>
<gene>
    <name evidence="2" type="ORF">TVG0708255</name>
</gene>
<dbReference type="Pfam" id="PF13672">
    <property type="entry name" value="PP2C_2"/>
    <property type="match status" value="1"/>
</dbReference>
<dbReference type="eggNOG" id="arCOG05302">
    <property type="taxonomic scope" value="Archaea"/>
</dbReference>
<dbReference type="GO" id="GO:0004722">
    <property type="term" value="F:protein serine/threonine phosphatase activity"/>
    <property type="evidence" value="ECO:0007669"/>
    <property type="project" value="TreeGrafter"/>
</dbReference>
<dbReference type="PaxDb" id="273116-14324918"/>
<keyword evidence="3" id="KW-1185">Reference proteome</keyword>
<protein>
    <recommendedName>
        <fullName evidence="1">PPM-type phosphatase domain-containing protein</fullName>
    </recommendedName>
</protein>
<feature type="domain" description="PPM-type phosphatase" evidence="1">
    <location>
        <begin position="5"/>
        <end position="217"/>
    </location>
</feature>
<dbReference type="Proteomes" id="UP000001017">
    <property type="component" value="Chromosome"/>
</dbReference>
<evidence type="ECO:0000313" key="2">
    <source>
        <dbReference type="EMBL" id="BAB59844.1"/>
    </source>
</evidence>
<accession>Q97AV7</accession>
<dbReference type="STRING" id="273116.gene:9381491"/>
<dbReference type="HOGENOM" id="CLU_034545_0_2_2"/>
<dbReference type="KEGG" id="tvo:TVG0708255"/>